<dbReference type="AlphaFoldDB" id="A0A9Q1G6E9"/>
<organism evidence="2 3">
    <name type="scientific">Synaphobranchus kaupii</name>
    <name type="common">Kaup's arrowtooth eel</name>
    <dbReference type="NCBI Taxonomy" id="118154"/>
    <lineage>
        <taxon>Eukaryota</taxon>
        <taxon>Metazoa</taxon>
        <taxon>Chordata</taxon>
        <taxon>Craniata</taxon>
        <taxon>Vertebrata</taxon>
        <taxon>Euteleostomi</taxon>
        <taxon>Actinopterygii</taxon>
        <taxon>Neopterygii</taxon>
        <taxon>Teleostei</taxon>
        <taxon>Anguilliformes</taxon>
        <taxon>Synaphobranchidae</taxon>
        <taxon>Synaphobranchus</taxon>
    </lineage>
</organism>
<feature type="transmembrane region" description="Helical" evidence="1">
    <location>
        <begin position="12"/>
        <end position="32"/>
    </location>
</feature>
<evidence type="ECO:0000313" key="3">
    <source>
        <dbReference type="Proteomes" id="UP001152622"/>
    </source>
</evidence>
<accession>A0A9Q1G6E9</accession>
<dbReference type="EMBL" id="JAINUF010000002">
    <property type="protein sequence ID" value="KAJ8375846.1"/>
    <property type="molecule type" value="Genomic_DNA"/>
</dbReference>
<dbReference type="Proteomes" id="UP001152622">
    <property type="component" value="Chromosome 2"/>
</dbReference>
<sequence length="78" mass="8492">MGDNNESKVGPVGIGVAVGLCVIVLIIIICLLKRACKKCKCCKCCKRKKPTLSEKLLTKMGLKKSRRPFSVSGILDKK</sequence>
<protein>
    <submittedName>
        <fullName evidence="2">Uncharacterized protein</fullName>
    </submittedName>
</protein>
<reference evidence="2" key="1">
    <citation type="journal article" date="2023" name="Science">
        <title>Genome structures resolve the early diversification of teleost fishes.</title>
        <authorList>
            <person name="Parey E."/>
            <person name="Louis A."/>
            <person name="Montfort J."/>
            <person name="Bouchez O."/>
            <person name="Roques C."/>
            <person name="Iampietro C."/>
            <person name="Lluch J."/>
            <person name="Castinel A."/>
            <person name="Donnadieu C."/>
            <person name="Desvignes T."/>
            <person name="Floi Bucao C."/>
            <person name="Jouanno E."/>
            <person name="Wen M."/>
            <person name="Mejri S."/>
            <person name="Dirks R."/>
            <person name="Jansen H."/>
            <person name="Henkel C."/>
            <person name="Chen W.J."/>
            <person name="Zahm M."/>
            <person name="Cabau C."/>
            <person name="Klopp C."/>
            <person name="Thompson A.W."/>
            <person name="Robinson-Rechavi M."/>
            <person name="Braasch I."/>
            <person name="Lecointre G."/>
            <person name="Bobe J."/>
            <person name="Postlethwait J.H."/>
            <person name="Berthelot C."/>
            <person name="Roest Crollius H."/>
            <person name="Guiguen Y."/>
        </authorList>
    </citation>
    <scope>NUCLEOTIDE SEQUENCE</scope>
    <source>
        <strain evidence="2">WJC10195</strain>
    </source>
</reference>
<gene>
    <name evidence="2" type="ORF">SKAU_G00064260</name>
</gene>
<keyword evidence="3" id="KW-1185">Reference proteome</keyword>
<name>A0A9Q1G6E9_SYNKA</name>
<evidence type="ECO:0000313" key="2">
    <source>
        <dbReference type="EMBL" id="KAJ8375846.1"/>
    </source>
</evidence>
<keyword evidence="1" id="KW-0812">Transmembrane</keyword>
<comment type="caution">
    <text evidence="2">The sequence shown here is derived from an EMBL/GenBank/DDBJ whole genome shotgun (WGS) entry which is preliminary data.</text>
</comment>
<keyword evidence="1" id="KW-1133">Transmembrane helix</keyword>
<proteinExistence type="predicted"/>
<evidence type="ECO:0000256" key="1">
    <source>
        <dbReference type="SAM" id="Phobius"/>
    </source>
</evidence>
<keyword evidence="1" id="KW-0472">Membrane</keyword>